<feature type="domain" description="Xylanolytic transcriptional activator regulatory" evidence="8">
    <location>
        <begin position="938"/>
        <end position="1012"/>
    </location>
</feature>
<gene>
    <name evidence="9" type="ORF">BDW47DRAFT_135243</name>
</gene>
<dbReference type="InterPro" id="IPR050815">
    <property type="entry name" value="TF_fung"/>
</dbReference>
<dbReference type="CDD" id="cd00067">
    <property type="entry name" value="GAL4"/>
    <property type="match status" value="1"/>
</dbReference>
<dbReference type="SUPFAM" id="SSF51569">
    <property type="entry name" value="Aldolase"/>
    <property type="match status" value="1"/>
</dbReference>
<evidence type="ECO:0000313" key="9">
    <source>
        <dbReference type="EMBL" id="PLB33350.1"/>
    </source>
</evidence>
<dbReference type="InterPro" id="IPR007219">
    <property type="entry name" value="XnlR_reg_dom"/>
</dbReference>
<feature type="region of interest" description="Disordered" evidence="7">
    <location>
        <begin position="782"/>
        <end position="837"/>
    </location>
</feature>
<dbReference type="Gene3D" id="3.40.50.720">
    <property type="entry name" value="NAD(P)-binding Rossmann-like Domain"/>
    <property type="match status" value="1"/>
</dbReference>
<dbReference type="GO" id="GO:0003677">
    <property type="term" value="F:DNA binding"/>
    <property type="evidence" value="ECO:0007669"/>
    <property type="project" value="UniProtKB-KW"/>
</dbReference>
<keyword evidence="10" id="KW-1185">Reference proteome</keyword>
<keyword evidence="2" id="KW-0479">Metal-binding</keyword>
<sequence>MMQTALAMTLLSESASPVAIFKSPSSSMTPSYPPTHQLPPEPSQTVVVVYSPGRDAIVQVVADVLGKPWTAETSLPALGRGSPAVVVGILGDDWMRSVPAAEKTSDWVAINTHCVDDGSSPEEALTDGCHYEFLYSLRSPFFRRDLTRFLSLILGQTRPHEDLKAKHRTNFISTTFPDVHAALPNLDILSVGADAVEIRVDLLVDSAPHALPSPVPSLRYVGQQLMLLRQHTELPIIFTTRCTKENGKFPMADPALFYKYLRRAIQWGVEYIDVELWLPEDIRRRLAENKGHSIIMSAFHDFSGTWKWTSPEAPRIFAESAKYADIVKMIAMVGTTDANYELEYFRSTVKETQGSYPLLSAVNMGQMGQLSRALNTVFSPITHPLLPMIAAPGQLTAGEINEAQHIMGQLPKRDLYAIGSFRSTPQSVFMEKCFNELSLPHTLTSIDRGPTGSIERVITQPNFGGASVHPPIASGSTNIPAVSEAARAIGLVDTIVAVRRDDEPRATQLVGENATWKGIRATLTRDYVPSAYRGRAAIILANGEREASAALYALRSLGVGAIYTVGFRGSGPLAQGLEPFTSLQSVKLVEQPFVIVSALPPEKSLLVQPLLRHYRTSGRVSPPSTRGKVYLDLTRGDRTGDPVDVAVRAGWTAYGIEDVQAWTTVETLRLLVGQNVPFDFVRMASGRISIDRLTPRRVNAEPRESMNCKSCRKRKVGTLPSCILVAVRSLAQIKCNRLRPSCEACKVFQSPCIYDAIPKKRGPKTDVLEALLKRVDGLEKRLQDDSHPLSPESSSSPVRAVEPSSTNFAAAPPPRGFAPPTLQSQSQSQPPSQNQSRLPDAMLDAYFGRLHGKPYYILDEASTRQRHQLGHLPAALSMAIYALTSNVRYTNPTSPLPSLDYARQARRMIDVDNPSIDSLQTLLMLSQAFFAHGCGKKAYMTLANAVAMVVTLDLYREVPAQTALSAADRETRRRLFWTVYIMDRFLAAGSQRPCLIADPSIVLRLPSVGSEVGELFDPAGPNIQYVPDRRKGPGPAALLADITRILGVTHRYLAAGGVKGDSHFPWHALSNLSKIRQELDLWAAGTQDLFASIEALFGHAESTTLLLSKLIYHVVHCLLYRPFLPIDLAELRGTGQHQSWQIEATTLCFSHANAIAELVELARHAPRIEWPSLIAYCVCTAGTVHVHGVHYHGREGEVFASSADFLAREMHQLAWLRQSWAGVQHHREMLQAISSVHADLVRALAARPIRFAPVFHLEDFLDRYPGLVVESGHVRLVDLDDFTPPTTTTFLSEAPTPPNQSHYATFPFDASISGAHALTPGGQSQGSTTGSGTAGSDPAGSEKDPFLSLLEQLAENEHSQGGPSDLDFFLGGELERREDA</sequence>
<feature type="region of interest" description="Disordered" evidence="7">
    <location>
        <begin position="1314"/>
        <end position="1380"/>
    </location>
</feature>
<dbReference type="GO" id="GO:0006351">
    <property type="term" value="P:DNA-templated transcription"/>
    <property type="evidence" value="ECO:0007669"/>
    <property type="project" value="InterPro"/>
</dbReference>
<dbReference type="CDD" id="cd12148">
    <property type="entry name" value="fungal_TF_MHR"/>
    <property type="match status" value="1"/>
</dbReference>
<accession>A0A2I2EYB0</accession>
<feature type="compositionally biased region" description="Low complexity" evidence="7">
    <location>
        <begin position="1319"/>
        <end position="1339"/>
    </location>
</feature>
<name>A0A2I2EYB0_ASPCN</name>
<dbReference type="Gene3D" id="3.20.20.70">
    <property type="entry name" value="Aldolase class I"/>
    <property type="match status" value="1"/>
</dbReference>
<dbReference type="GO" id="GO:0005634">
    <property type="term" value="C:nucleus"/>
    <property type="evidence" value="ECO:0007669"/>
    <property type="project" value="UniProtKB-SubCell"/>
</dbReference>
<evidence type="ECO:0000313" key="10">
    <source>
        <dbReference type="Proteomes" id="UP000234585"/>
    </source>
</evidence>
<reference evidence="9 10" key="1">
    <citation type="submission" date="2017-12" db="EMBL/GenBank/DDBJ databases">
        <authorList>
            <consortium name="DOE Joint Genome Institute"/>
            <person name="Haridas S."/>
            <person name="Kjaerbolling I."/>
            <person name="Vesth T.C."/>
            <person name="Frisvad J.C."/>
            <person name="Nybo J.L."/>
            <person name="Theobald S."/>
            <person name="Kuo A."/>
            <person name="Bowyer P."/>
            <person name="Matsuda Y."/>
            <person name="Mondo S."/>
            <person name="Lyhne E.K."/>
            <person name="Kogle M.E."/>
            <person name="Clum A."/>
            <person name="Lipzen A."/>
            <person name="Salamov A."/>
            <person name="Ngan C.Y."/>
            <person name="Daum C."/>
            <person name="Chiniquy J."/>
            <person name="Barry K."/>
            <person name="LaButti K."/>
            <person name="Simmons B.A."/>
            <person name="Magnuson J.K."/>
            <person name="Mortensen U.H."/>
            <person name="Larsen T.O."/>
            <person name="Grigoriev I.V."/>
            <person name="Baker S.E."/>
            <person name="Andersen M.R."/>
            <person name="Nordberg H.P."/>
            <person name="Cantor M.N."/>
            <person name="Hua S.X."/>
        </authorList>
    </citation>
    <scope>NUCLEOTIDE SEQUENCE [LARGE SCALE GENOMIC DNA]</scope>
    <source>
        <strain evidence="9 10">CBS 102.13</strain>
    </source>
</reference>
<dbReference type="Pfam" id="PF04082">
    <property type="entry name" value="Fungal_trans"/>
    <property type="match status" value="1"/>
</dbReference>
<keyword evidence="5" id="KW-0804">Transcription</keyword>
<evidence type="ECO:0000256" key="4">
    <source>
        <dbReference type="ARBA" id="ARBA00023125"/>
    </source>
</evidence>
<dbReference type="RefSeq" id="XP_024667362.1">
    <property type="nucleotide sequence ID" value="XM_024818283.1"/>
</dbReference>
<evidence type="ECO:0000259" key="8">
    <source>
        <dbReference type="SMART" id="SM00906"/>
    </source>
</evidence>
<dbReference type="PANTHER" id="PTHR47338:SF4">
    <property type="entry name" value="ZN(II)2CYS6 TRANSCRIPTION FACTOR (EUROFUNG)"/>
    <property type="match status" value="1"/>
</dbReference>
<keyword evidence="4" id="KW-0238">DNA-binding</keyword>
<dbReference type="STRING" id="41067.A0A2I2EYB0"/>
<keyword evidence="6" id="KW-0539">Nucleus</keyword>
<dbReference type="Gene3D" id="4.10.240.10">
    <property type="entry name" value="Zn(2)-C6 fungal-type DNA-binding domain"/>
    <property type="match status" value="1"/>
</dbReference>
<dbReference type="GO" id="GO:0000981">
    <property type="term" value="F:DNA-binding transcription factor activity, RNA polymerase II-specific"/>
    <property type="evidence" value="ECO:0007669"/>
    <property type="project" value="InterPro"/>
</dbReference>
<dbReference type="Pfam" id="PF01487">
    <property type="entry name" value="DHquinase_I"/>
    <property type="match status" value="1"/>
</dbReference>
<dbReference type="PANTHER" id="PTHR47338">
    <property type="entry name" value="ZN(II)2CYS6 TRANSCRIPTION FACTOR (EUROFUNG)-RELATED"/>
    <property type="match status" value="1"/>
</dbReference>
<dbReference type="InterPro" id="IPR001381">
    <property type="entry name" value="DHquinase_I"/>
</dbReference>
<keyword evidence="3" id="KW-0805">Transcription regulation</keyword>
<evidence type="ECO:0000256" key="3">
    <source>
        <dbReference type="ARBA" id="ARBA00023015"/>
    </source>
</evidence>
<dbReference type="Proteomes" id="UP000234585">
    <property type="component" value="Unassembled WGS sequence"/>
</dbReference>
<dbReference type="FunFam" id="3.20.20.70:FF:000135">
    <property type="entry name" value="Pentafunctional AROM polypeptide"/>
    <property type="match status" value="1"/>
</dbReference>
<dbReference type="GeneID" id="36525443"/>
<dbReference type="InterPro" id="IPR001138">
    <property type="entry name" value="Zn2Cys6_DnaBD"/>
</dbReference>
<dbReference type="GO" id="GO:0009893">
    <property type="term" value="P:positive regulation of metabolic process"/>
    <property type="evidence" value="ECO:0007669"/>
    <property type="project" value="UniProtKB-ARBA"/>
</dbReference>
<comment type="subcellular location">
    <subcellularLocation>
        <location evidence="1">Nucleus</location>
    </subcellularLocation>
</comment>
<dbReference type="GO" id="GO:0008270">
    <property type="term" value="F:zinc ion binding"/>
    <property type="evidence" value="ECO:0007669"/>
    <property type="project" value="InterPro"/>
</dbReference>
<organism evidence="9 10">
    <name type="scientific">Aspergillus candidus</name>
    <dbReference type="NCBI Taxonomy" id="41067"/>
    <lineage>
        <taxon>Eukaryota</taxon>
        <taxon>Fungi</taxon>
        <taxon>Dikarya</taxon>
        <taxon>Ascomycota</taxon>
        <taxon>Pezizomycotina</taxon>
        <taxon>Eurotiomycetes</taxon>
        <taxon>Eurotiomycetidae</taxon>
        <taxon>Eurotiales</taxon>
        <taxon>Aspergillaceae</taxon>
        <taxon>Aspergillus</taxon>
        <taxon>Aspergillus subgen. Circumdati</taxon>
    </lineage>
</organism>
<evidence type="ECO:0000256" key="2">
    <source>
        <dbReference type="ARBA" id="ARBA00022723"/>
    </source>
</evidence>
<dbReference type="CDD" id="cd00502">
    <property type="entry name" value="DHQase_I"/>
    <property type="match status" value="1"/>
</dbReference>
<evidence type="ECO:0000256" key="5">
    <source>
        <dbReference type="ARBA" id="ARBA00023163"/>
    </source>
</evidence>
<evidence type="ECO:0000256" key="7">
    <source>
        <dbReference type="SAM" id="MobiDB-lite"/>
    </source>
</evidence>
<dbReference type="OrthoDB" id="197068at2759"/>
<feature type="compositionally biased region" description="Low complexity" evidence="7">
    <location>
        <begin position="818"/>
        <end position="836"/>
    </location>
</feature>
<dbReference type="GO" id="GO:0003855">
    <property type="term" value="F:3-dehydroquinate dehydratase activity"/>
    <property type="evidence" value="ECO:0007669"/>
    <property type="project" value="InterPro"/>
</dbReference>
<dbReference type="NCBIfam" id="TIGR01093">
    <property type="entry name" value="aroD"/>
    <property type="match status" value="1"/>
</dbReference>
<evidence type="ECO:0000256" key="6">
    <source>
        <dbReference type="ARBA" id="ARBA00023242"/>
    </source>
</evidence>
<dbReference type="InterPro" id="IPR013785">
    <property type="entry name" value="Aldolase_TIM"/>
</dbReference>
<dbReference type="SMART" id="SM00906">
    <property type="entry name" value="Fungal_trans"/>
    <property type="match status" value="1"/>
</dbReference>
<protein>
    <submittedName>
        <fullName evidence="9">Type I 3-dehydroquinase-domain-containing protein</fullName>
    </submittedName>
</protein>
<evidence type="ECO:0000256" key="1">
    <source>
        <dbReference type="ARBA" id="ARBA00004123"/>
    </source>
</evidence>
<proteinExistence type="predicted"/>
<dbReference type="Gene3D" id="3.40.50.10860">
    <property type="entry name" value="Leucine Dehydrogenase, chain A, domain 1"/>
    <property type="match status" value="1"/>
</dbReference>
<dbReference type="EMBL" id="KZ559212">
    <property type="protein sequence ID" value="PLB33350.1"/>
    <property type="molecule type" value="Genomic_DNA"/>
</dbReference>
<feature type="compositionally biased region" description="Low complexity" evidence="7">
    <location>
        <begin position="788"/>
        <end position="810"/>
    </location>
</feature>
<dbReference type="InterPro" id="IPR036864">
    <property type="entry name" value="Zn2-C6_fun-type_DNA-bd_sf"/>
</dbReference>